<sequence>MYEVKDHETLSSNSKHILEVTVAGLSNGFLYSLVCSLFLSGYEKCHSLSGTGIRISPTQAASPTTLSKSETLTQSISTMRVVSLQESLPPINSFPRFFTL</sequence>
<dbReference type="AlphaFoldDB" id="A0AAN9RWH8"/>
<keyword evidence="1" id="KW-0812">Transmembrane</keyword>
<dbReference type="Proteomes" id="UP001386955">
    <property type="component" value="Unassembled WGS sequence"/>
</dbReference>
<accession>A0AAN9RWH8</accession>
<comment type="caution">
    <text evidence="2">The sequence shown here is derived from an EMBL/GenBank/DDBJ whole genome shotgun (WGS) entry which is preliminary data.</text>
</comment>
<gene>
    <name evidence="2" type="ORF">VNO78_30386</name>
</gene>
<keyword evidence="1" id="KW-0472">Membrane</keyword>
<dbReference type="EMBL" id="JAYMYS010000008">
    <property type="protein sequence ID" value="KAK7384685.1"/>
    <property type="molecule type" value="Genomic_DNA"/>
</dbReference>
<name>A0AAN9RWH8_PSOTE</name>
<feature type="transmembrane region" description="Helical" evidence="1">
    <location>
        <begin position="20"/>
        <end position="39"/>
    </location>
</feature>
<evidence type="ECO:0000256" key="1">
    <source>
        <dbReference type="SAM" id="Phobius"/>
    </source>
</evidence>
<reference evidence="2 3" key="1">
    <citation type="submission" date="2024-01" db="EMBL/GenBank/DDBJ databases">
        <title>The genomes of 5 underutilized Papilionoideae crops provide insights into root nodulation and disease resistanc.</title>
        <authorList>
            <person name="Jiang F."/>
        </authorList>
    </citation>
    <scope>NUCLEOTIDE SEQUENCE [LARGE SCALE GENOMIC DNA]</scope>
    <source>
        <strain evidence="2">DUOXIRENSHENG_FW03</strain>
        <tissue evidence="2">Leaves</tissue>
    </source>
</reference>
<protein>
    <submittedName>
        <fullName evidence="2">Uncharacterized protein</fullName>
    </submittedName>
</protein>
<keyword evidence="3" id="KW-1185">Reference proteome</keyword>
<keyword evidence="1" id="KW-1133">Transmembrane helix</keyword>
<proteinExistence type="predicted"/>
<evidence type="ECO:0000313" key="3">
    <source>
        <dbReference type="Proteomes" id="UP001386955"/>
    </source>
</evidence>
<organism evidence="2 3">
    <name type="scientific">Psophocarpus tetragonolobus</name>
    <name type="common">Winged bean</name>
    <name type="synonym">Dolichos tetragonolobus</name>
    <dbReference type="NCBI Taxonomy" id="3891"/>
    <lineage>
        <taxon>Eukaryota</taxon>
        <taxon>Viridiplantae</taxon>
        <taxon>Streptophyta</taxon>
        <taxon>Embryophyta</taxon>
        <taxon>Tracheophyta</taxon>
        <taxon>Spermatophyta</taxon>
        <taxon>Magnoliopsida</taxon>
        <taxon>eudicotyledons</taxon>
        <taxon>Gunneridae</taxon>
        <taxon>Pentapetalae</taxon>
        <taxon>rosids</taxon>
        <taxon>fabids</taxon>
        <taxon>Fabales</taxon>
        <taxon>Fabaceae</taxon>
        <taxon>Papilionoideae</taxon>
        <taxon>50 kb inversion clade</taxon>
        <taxon>NPAAA clade</taxon>
        <taxon>indigoferoid/millettioid clade</taxon>
        <taxon>Phaseoleae</taxon>
        <taxon>Psophocarpus</taxon>
    </lineage>
</organism>
<evidence type="ECO:0000313" key="2">
    <source>
        <dbReference type="EMBL" id="KAK7384685.1"/>
    </source>
</evidence>